<feature type="region of interest" description="Disordered" evidence="2">
    <location>
        <begin position="335"/>
        <end position="359"/>
    </location>
</feature>
<dbReference type="Proteomes" id="UP000620124">
    <property type="component" value="Unassembled WGS sequence"/>
</dbReference>
<evidence type="ECO:0000256" key="2">
    <source>
        <dbReference type="SAM" id="MobiDB-lite"/>
    </source>
</evidence>
<dbReference type="EMBL" id="JACAZI010000031">
    <property type="protein sequence ID" value="KAF7332829.1"/>
    <property type="molecule type" value="Genomic_DNA"/>
</dbReference>
<organism evidence="3 4">
    <name type="scientific">Mycena venus</name>
    <dbReference type="NCBI Taxonomy" id="2733690"/>
    <lineage>
        <taxon>Eukaryota</taxon>
        <taxon>Fungi</taxon>
        <taxon>Dikarya</taxon>
        <taxon>Basidiomycota</taxon>
        <taxon>Agaricomycotina</taxon>
        <taxon>Agaricomycetes</taxon>
        <taxon>Agaricomycetidae</taxon>
        <taxon>Agaricales</taxon>
        <taxon>Marasmiineae</taxon>
        <taxon>Mycenaceae</taxon>
        <taxon>Mycena</taxon>
    </lineage>
</organism>
<reference evidence="3" key="1">
    <citation type="submission" date="2020-05" db="EMBL/GenBank/DDBJ databases">
        <title>Mycena genomes resolve the evolution of fungal bioluminescence.</title>
        <authorList>
            <person name="Tsai I.J."/>
        </authorList>
    </citation>
    <scope>NUCLEOTIDE SEQUENCE</scope>
    <source>
        <strain evidence="3">CCC161011</strain>
    </source>
</reference>
<accession>A0A8H7CCS2</accession>
<sequence>MTERLKDFYMSKWKRGERVTRLPFSSLPSVRPPPRRCYELAGASDVIQCFLKELAILQANLKAEEVRAVEAETAKVRRDNEEVGLSVLWVTKTALEVTRKRLANEREAKKVLQLEVREAQNRYKALAERAASKEHEIEEKLARLQAALDERTEELWITKQDLRAARQETAIVHLELAKVKSLSNEHELKAAEATSAHHGLIRNLNVRDAELELVCEELAQVHNQMVVRDEELNKTRKKLRLALRNASNARSIAVVTYARHKMARRDRKVAKRGAQNQTCRELIGIVETLEAAAATAMKMDGHSHVDGDCKYQKKYIRLKVRNSELEMSLAEMNKVDADNLRSRKRKRKARDENGNENER</sequence>
<proteinExistence type="predicted"/>
<keyword evidence="1" id="KW-0175">Coiled coil</keyword>
<feature type="coiled-coil region" evidence="1">
    <location>
        <begin position="47"/>
        <end position="154"/>
    </location>
</feature>
<evidence type="ECO:0000313" key="3">
    <source>
        <dbReference type="EMBL" id="KAF7332829.1"/>
    </source>
</evidence>
<dbReference type="OrthoDB" id="3061562at2759"/>
<protein>
    <submittedName>
        <fullName evidence="3">Uncharacterized protein</fullName>
    </submittedName>
</protein>
<keyword evidence="4" id="KW-1185">Reference proteome</keyword>
<feature type="compositionally biased region" description="Basic and acidic residues" evidence="2">
    <location>
        <begin position="349"/>
        <end position="359"/>
    </location>
</feature>
<name>A0A8H7CCS2_9AGAR</name>
<comment type="caution">
    <text evidence="3">The sequence shown here is derived from an EMBL/GenBank/DDBJ whole genome shotgun (WGS) entry which is preliminary data.</text>
</comment>
<evidence type="ECO:0000313" key="4">
    <source>
        <dbReference type="Proteomes" id="UP000620124"/>
    </source>
</evidence>
<gene>
    <name evidence="3" type="ORF">MVEN_02387700</name>
</gene>
<dbReference type="AlphaFoldDB" id="A0A8H7CCS2"/>
<evidence type="ECO:0000256" key="1">
    <source>
        <dbReference type="SAM" id="Coils"/>
    </source>
</evidence>